<protein>
    <submittedName>
        <fullName evidence="2">DNA/RNA polymerases superfamily protein</fullName>
    </submittedName>
</protein>
<dbReference type="Pfam" id="PF24626">
    <property type="entry name" value="SH3_Tf2-1"/>
    <property type="match status" value="1"/>
</dbReference>
<dbReference type="PANTHER" id="PTHR45835:SF99">
    <property type="entry name" value="CHROMO DOMAIN-CONTAINING PROTEIN-RELATED"/>
    <property type="match status" value="1"/>
</dbReference>
<gene>
    <name evidence="2" type="ORF">EPI10_015526</name>
</gene>
<name>A0A5B6VKC2_9ROSI</name>
<dbReference type="PANTHER" id="PTHR45835">
    <property type="entry name" value="YALI0A06105P"/>
    <property type="match status" value="1"/>
</dbReference>
<dbReference type="AlphaFoldDB" id="A0A5B6VKC2"/>
<comment type="caution">
    <text evidence="2">The sequence shown here is derived from an EMBL/GenBank/DDBJ whole genome shotgun (WGS) entry which is preliminary data.</text>
</comment>
<dbReference type="Proteomes" id="UP000325315">
    <property type="component" value="Unassembled WGS sequence"/>
</dbReference>
<dbReference type="OrthoDB" id="1002204at2759"/>
<dbReference type="GO" id="GO:0003676">
    <property type="term" value="F:nucleic acid binding"/>
    <property type="evidence" value="ECO:0007669"/>
    <property type="project" value="InterPro"/>
</dbReference>
<evidence type="ECO:0000259" key="1">
    <source>
        <dbReference type="PROSITE" id="PS50994"/>
    </source>
</evidence>
<dbReference type="Gene3D" id="3.30.420.10">
    <property type="entry name" value="Ribonuclease H-like superfamily/Ribonuclease H"/>
    <property type="match status" value="2"/>
</dbReference>
<dbReference type="PROSITE" id="PS50994">
    <property type="entry name" value="INTEGRASE"/>
    <property type="match status" value="1"/>
</dbReference>
<dbReference type="InterPro" id="IPR012337">
    <property type="entry name" value="RNaseH-like_sf"/>
</dbReference>
<proteinExistence type="predicted"/>
<accession>A0A5B6VKC2</accession>
<dbReference type="SUPFAM" id="SSF53098">
    <property type="entry name" value="Ribonuclease H-like"/>
    <property type="match status" value="1"/>
</dbReference>
<evidence type="ECO:0000313" key="3">
    <source>
        <dbReference type="Proteomes" id="UP000325315"/>
    </source>
</evidence>
<reference evidence="3" key="1">
    <citation type="journal article" date="2019" name="Plant Biotechnol. J.">
        <title>Genome sequencing of the Australian wild diploid species Gossypium australe highlights disease resistance and delayed gland morphogenesis.</title>
        <authorList>
            <person name="Cai Y."/>
            <person name="Cai X."/>
            <person name="Wang Q."/>
            <person name="Wang P."/>
            <person name="Zhang Y."/>
            <person name="Cai C."/>
            <person name="Xu Y."/>
            <person name="Wang K."/>
            <person name="Zhou Z."/>
            <person name="Wang C."/>
            <person name="Geng S."/>
            <person name="Li B."/>
            <person name="Dong Q."/>
            <person name="Hou Y."/>
            <person name="Wang H."/>
            <person name="Ai P."/>
            <person name="Liu Z."/>
            <person name="Yi F."/>
            <person name="Sun M."/>
            <person name="An G."/>
            <person name="Cheng J."/>
            <person name="Zhang Y."/>
            <person name="Shi Q."/>
            <person name="Xie Y."/>
            <person name="Shi X."/>
            <person name="Chang Y."/>
            <person name="Huang F."/>
            <person name="Chen Y."/>
            <person name="Hong S."/>
            <person name="Mi L."/>
            <person name="Sun Q."/>
            <person name="Zhang L."/>
            <person name="Zhou B."/>
            <person name="Peng R."/>
            <person name="Zhang X."/>
            <person name="Liu F."/>
        </authorList>
    </citation>
    <scope>NUCLEOTIDE SEQUENCE [LARGE SCALE GENOMIC DNA]</scope>
    <source>
        <strain evidence="3">cv. PA1801</strain>
    </source>
</reference>
<dbReference type="InterPro" id="IPR001584">
    <property type="entry name" value="Integrase_cat-core"/>
</dbReference>
<dbReference type="EMBL" id="SMMG02000006">
    <property type="protein sequence ID" value="KAA3469769.1"/>
    <property type="molecule type" value="Genomic_DNA"/>
</dbReference>
<feature type="domain" description="Integrase catalytic" evidence="1">
    <location>
        <begin position="1"/>
        <end position="87"/>
    </location>
</feature>
<dbReference type="InterPro" id="IPR036397">
    <property type="entry name" value="RNaseH_sf"/>
</dbReference>
<dbReference type="InterPro" id="IPR056924">
    <property type="entry name" value="SH3_Tf2-1"/>
</dbReference>
<dbReference type="GO" id="GO:0015074">
    <property type="term" value="P:DNA integration"/>
    <property type="evidence" value="ECO:0007669"/>
    <property type="project" value="InterPro"/>
</dbReference>
<organism evidence="2 3">
    <name type="scientific">Gossypium australe</name>
    <dbReference type="NCBI Taxonomy" id="47621"/>
    <lineage>
        <taxon>Eukaryota</taxon>
        <taxon>Viridiplantae</taxon>
        <taxon>Streptophyta</taxon>
        <taxon>Embryophyta</taxon>
        <taxon>Tracheophyta</taxon>
        <taxon>Spermatophyta</taxon>
        <taxon>Magnoliopsida</taxon>
        <taxon>eudicotyledons</taxon>
        <taxon>Gunneridae</taxon>
        <taxon>Pentapetalae</taxon>
        <taxon>rosids</taxon>
        <taxon>malvids</taxon>
        <taxon>Malvales</taxon>
        <taxon>Malvaceae</taxon>
        <taxon>Malvoideae</taxon>
        <taxon>Gossypium</taxon>
    </lineage>
</organism>
<evidence type="ECO:0000313" key="2">
    <source>
        <dbReference type="EMBL" id="KAA3469769.1"/>
    </source>
</evidence>
<sequence>MVPEWKWDQVTMDFVTGLLLTPSKKDVVLVIIDRLTKSSHFIPVLVDYSLDKLANLYISEIVRLHGVPLLIISDRDMRFTSRFWKNFSPPNRWLVGEVDPNSRRHAQGSWEKYLPFVEFAYNNSFQSSLKMAPYEALYGQRLYIGLNSERNRYMGSIWLKKLKRKKEIEFKVGDKVFLKVSPWRKVLIFGRKGKLSPRFIGPYEVTERIGLVVYRLALPPKLERIHGVFHIQPDLTYGEDPVRILAHEVKQLRNKSIALVKVLWQRHGIEEAT</sequence>
<keyword evidence="3" id="KW-1185">Reference proteome</keyword>